<dbReference type="EMBL" id="CAUYUE010000013">
    <property type="protein sequence ID" value="CAK0785848.1"/>
    <property type="molecule type" value="Genomic_DNA"/>
</dbReference>
<evidence type="ECO:0000313" key="4">
    <source>
        <dbReference type="EMBL" id="CAK0785848.1"/>
    </source>
</evidence>
<feature type="signal peptide" evidence="3">
    <location>
        <begin position="1"/>
        <end position="31"/>
    </location>
</feature>
<keyword evidence="2" id="KW-0472">Membrane</keyword>
<evidence type="ECO:0000256" key="1">
    <source>
        <dbReference type="SAM" id="MobiDB-lite"/>
    </source>
</evidence>
<keyword evidence="3" id="KW-0732">Signal</keyword>
<gene>
    <name evidence="4" type="ORF">CVIRNUC_009060</name>
</gene>
<feature type="chain" id="PRO_5043651217" evidence="3">
    <location>
        <begin position="32"/>
        <end position="364"/>
    </location>
</feature>
<feature type="transmembrane region" description="Helical" evidence="2">
    <location>
        <begin position="280"/>
        <end position="307"/>
    </location>
</feature>
<keyword evidence="5" id="KW-1185">Reference proteome</keyword>
<name>A0AAV1IIT9_9CHLO</name>
<evidence type="ECO:0000313" key="5">
    <source>
        <dbReference type="Proteomes" id="UP001314263"/>
    </source>
</evidence>
<keyword evidence="2" id="KW-1133">Transmembrane helix</keyword>
<feature type="region of interest" description="Disordered" evidence="1">
    <location>
        <begin position="338"/>
        <end position="364"/>
    </location>
</feature>
<comment type="caution">
    <text evidence="4">The sequence shown here is derived from an EMBL/GenBank/DDBJ whole genome shotgun (WGS) entry which is preliminary data.</text>
</comment>
<sequence length="364" mass="39157">MKVSSVRRFWQQDAIFGFVLSVLVCSSHVQAQTSGAGMHKSLPDSIQWLAALWQNKALPPAPARQAFKVSTAAGTSAPSPALLKLTSATPLENSYSKMQISAAPALAPSASNANNSTLDMDTDTAVEIILRIAGTGVTPFGPANQERLIQVLTYGAKNISSTAFHVVLVADAYSSRRRALLAWPWESVQIQSTTGTALANVADVSVEVETDSADNAVITVGQLTSLLQNYTAMSYAQNSQGVLGWGIQLLAIGVAQPTNATTTLPCQNQFGKYCLDGTVWTAPLVVLVICFGSILVFMTIVFLFVYIETRRATGQTGVLEYPKEDSMTTMQRVRRFLQRKDGRPESPAAGTPQTRTPKQTRARV</sequence>
<reference evidence="4 5" key="1">
    <citation type="submission" date="2023-10" db="EMBL/GenBank/DDBJ databases">
        <authorList>
            <person name="Maclean D."/>
            <person name="Macfadyen A."/>
        </authorList>
    </citation>
    <scope>NUCLEOTIDE SEQUENCE [LARGE SCALE GENOMIC DNA]</scope>
</reference>
<evidence type="ECO:0000256" key="2">
    <source>
        <dbReference type="SAM" id="Phobius"/>
    </source>
</evidence>
<organism evidence="4 5">
    <name type="scientific">Coccomyxa viridis</name>
    <dbReference type="NCBI Taxonomy" id="1274662"/>
    <lineage>
        <taxon>Eukaryota</taxon>
        <taxon>Viridiplantae</taxon>
        <taxon>Chlorophyta</taxon>
        <taxon>core chlorophytes</taxon>
        <taxon>Trebouxiophyceae</taxon>
        <taxon>Trebouxiophyceae incertae sedis</taxon>
        <taxon>Coccomyxaceae</taxon>
        <taxon>Coccomyxa</taxon>
    </lineage>
</organism>
<dbReference type="Proteomes" id="UP001314263">
    <property type="component" value="Unassembled WGS sequence"/>
</dbReference>
<accession>A0AAV1IIT9</accession>
<evidence type="ECO:0000256" key="3">
    <source>
        <dbReference type="SAM" id="SignalP"/>
    </source>
</evidence>
<keyword evidence="2" id="KW-0812">Transmembrane</keyword>
<protein>
    <submittedName>
        <fullName evidence="4">Uncharacterized protein</fullName>
    </submittedName>
</protein>
<proteinExistence type="predicted"/>
<dbReference type="AlphaFoldDB" id="A0AAV1IIT9"/>